<evidence type="ECO:0000313" key="3">
    <source>
        <dbReference type="EMBL" id="PRX12490.1"/>
    </source>
</evidence>
<evidence type="ECO:0000313" key="2">
    <source>
        <dbReference type="EMBL" id="KEZ94579.1"/>
    </source>
</evidence>
<dbReference type="InterPro" id="IPR036465">
    <property type="entry name" value="vWFA_dom_sf"/>
</dbReference>
<accession>A0A084K045</accession>
<dbReference type="RefSeq" id="WP_036579011.1">
    <property type="nucleotide sequence ID" value="NZ_JPJI01000004.1"/>
</dbReference>
<comment type="caution">
    <text evidence="2">The sequence shown here is derived from an EMBL/GenBank/DDBJ whole genome shotgun (WGS) entry which is preliminary data.</text>
</comment>
<dbReference type="Proteomes" id="UP000239997">
    <property type="component" value="Unassembled WGS sequence"/>
</dbReference>
<name>A0A084K045_NONUL</name>
<dbReference type="PANTHER" id="PTHR37947">
    <property type="entry name" value="BLL2462 PROTEIN"/>
    <property type="match status" value="1"/>
</dbReference>
<reference evidence="3 5" key="2">
    <citation type="submission" date="2018-03" db="EMBL/GenBank/DDBJ databases">
        <title>Genomic Encyclopedia of Archaeal and Bacterial Type Strains, Phase II (KMG-II): from individual species to whole genera.</title>
        <authorList>
            <person name="Goeker M."/>
        </authorList>
    </citation>
    <scope>NUCLEOTIDE SEQUENCE [LARGE SCALE GENOMIC DNA]</scope>
    <source>
        <strain evidence="3 5">DSM 22727</strain>
    </source>
</reference>
<dbReference type="PANTHER" id="PTHR37947:SF1">
    <property type="entry name" value="BLL2462 PROTEIN"/>
    <property type="match status" value="1"/>
</dbReference>
<sequence>MTIFWIILAAIVAALVALFQYGYIFSNKKNNKRKPWFALLRFLTVFTILILFLDLKFDKTTYQTIKPLLLLELDNSSSIVQLKADEELKADYNSLINHPSIKENFEVQEFLFSDVIKPLDSLKFAGVETNIFNAIEQPQKLFKDRNKAIIILTDGNQTSGNSYSYASIDAKSAVFPVIYGDTTNYPDLKITQLNVNRYSYLNNEFPVEIFTTYSGSDAITTQFKITSGNMTLHQEQIRFSKDNPSQIVNLNLTSKKVGTQSLKASLTPLTLEKNISNNNRNFAVEVIDQQTKVLILSNVLHPDIAALKKAIASNQQRDVSIQNTDDNPDLNDYNMVIFYSPDNAFAKAYNQAKQLNKNTWTITGPSTDYEFLNSQMTAYSIEVDEEVDEVQPILNTSYTTFNLEDYSYDDYPPVQVPFGAVKMNTAPDVLIYKSIGDVETQQPLWFTYEENETRHAVFLAEGFWRWRAQSYLDEKDFKNWDELVGSQIQYLASNKRRNRLELDYKTFYYQNQKIIINAQYLDKNYEFEDNGILNITLIHKKSNNRTVRPFILDGNSYTVDLSGLEAGDYKFTVKVENDQLSQSGALSILEFDVEKQFISAHDQGMKKLVGIDGVYYQGQIEDVITQLLNNPLLKPVERSSTSYASLVDWQYLLGFILLLLGLEWFLRKYSGLI</sequence>
<feature type="transmembrane region" description="Helical" evidence="1">
    <location>
        <begin position="6"/>
        <end position="24"/>
    </location>
</feature>
<keyword evidence="5" id="KW-1185">Reference proteome</keyword>
<feature type="transmembrane region" description="Helical" evidence="1">
    <location>
        <begin position="36"/>
        <end position="53"/>
    </location>
</feature>
<dbReference type="AlphaFoldDB" id="A0A084K045"/>
<keyword evidence="1" id="KW-0812">Transmembrane</keyword>
<evidence type="ECO:0008006" key="6">
    <source>
        <dbReference type="Google" id="ProtNLM"/>
    </source>
</evidence>
<proteinExistence type="predicted"/>
<evidence type="ECO:0000256" key="1">
    <source>
        <dbReference type="SAM" id="Phobius"/>
    </source>
</evidence>
<dbReference type="EMBL" id="PVNA01000006">
    <property type="protein sequence ID" value="PRX12490.1"/>
    <property type="molecule type" value="Genomic_DNA"/>
</dbReference>
<evidence type="ECO:0000313" key="4">
    <source>
        <dbReference type="Proteomes" id="UP000028531"/>
    </source>
</evidence>
<organism evidence="2 4">
    <name type="scientific">Nonlabens ulvanivorans</name>
    <name type="common">Persicivirga ulvanivorans</name>
    <dbReference type="NCBI Taxonomy" id="906888"/>
    <lineage>
        <taxon>Bacteria</taxon>
        <taxon>Pseudomonadati</taxon>
        <taxon>Bacteroidota</taxon>
        <taxon>Flavobacteriia</taxon>
        <taxon>Flavobacteriales</taxon>
        <taxon>Flavobacteriaceae</taxon>
        <taxon>Nonlabens</taxon>
    </lineage>
</organism>
<dbReference type="Proteomes" id="UP000028531">
    <property type="component" value="Unassembled WGS sequence"/>
</dbReference>
<dbReference type="EMBL" id="JPJI01000004">
    <property type="protein sequence ID" value="KEZ94579.1"/>
    <property type="molecule type" value="Genomic_DNA"/>
</dbReference>
<dbReference type="SUPFAM" id="SSF53300">
    <property type="entry name" value="vWA-like"/>
    <property type="match status" value="1"/>
</dbReference>
<reference evidence="2 4" key="1">
    <citation type="submission" date="2014-07" db="EMBL/GenBank/DDBJ databases">
        <title>Draft genome sequence of Nonlabens ulvanivorans, an ulvan degrading bacterium.</title>
        <authorList>
            <person name="Kopel M."/>
            <person name="Helbert W."/>
            <person name="Henrissat B."/>
            <person name="Doniger T."/>
            <person name="Banin E."/>
        </authorList>
    </citation>
    <scope>NUCLEOTIDE SEQUENCE [LARGE SCALE GENOMIC DNA]</scope>
    <source>
        <strain evidence="2 4">PLR</strain>
    </source>
</reference>
<dbReference type="Gene3D" id="3.40.50.410">
    <property type="entry name" value="von Willebrand factor, type A domain"/>
    <property type="match status" value="1"/>
</dbReference>
<keyword evidence="1" id="KW-1133">Transmembrane helix</keyword>
<gene>
    <name evidence="2" type="ORF">IL45_00455</name>
    <name evidence="3" type="ORF">LY02_02555</name>
</gene>
<evidence type="ECO:0000313" key="5">
    <source>
        <dbReference type="Proteomes" id="UP000239997"/>
    </source>
</evidence>
<keyword evidence="1" id="KW-0472">Membrane</keyword>
<protein>
    <recommendedName>
        <fullName evidence="6">VWA domain-containing protein</fullName>
    </recommendedName>
</protein>
<dbReference type="OrthoDB" id="9763076at2"/>